<dbReference type="Proteomes" id="UP001172457">
    <property type="component" value="Chromosome 1"/>
</dbReference>
<keyword evidence="2" id="KW-0472">Membrane</keyword>
<evidence type="ECO:0000256" key="1">
    <source>
        <dbReference type="SAM" id="MobiDB-lite"/>
    </source>
</evidence>
<evidence type="ECO:0000313" key="4">
    <source>
        <dbReference type="Proteomes" id="UP001172457"/>
    </source>
</evidence>
<organism evidence="3 4">
    <name type="scientific">Centaurea solstitialis</name>
    <name type="common">yellow star-thistle</name>
    <dbReference type="NCBI Taxonomy" id="347529"/>
    <lineage>
        <taxon>Eukaryota</taxon>
        <taxon>Viridiplantae</taxon>
        <taxon>Streptophyta</taxon>
        <taxon>Embryophyta</taxon>
        <taxon>Tracheophyta</taxon>
        <taxon>Spermatophyta</taxon>
        <taxon>Magnoliopsida</taxon>
        <taxon>eudicotyledons</taxon>
        <taxon>Gunneridae</taxon>
        <taxon>Pentapetalae</taxon>
        <taxon>asterids</taxon>
        <taxon>campanulids</taxon>
        <taxon>Asterales</taxon>
        <taxon>Asteraceae</taxon>
        <taxon>Carduoideae</taxon>
        <taxon>Cardueae</taxon>
        <taxon>Centaureinae</taxon>
        <taxon>Centaurea</taxon>
    </lineage>
</organism>
<comment type="caution">
    <text evidence="3">The sequence shown here is derived from an EMBL/GenBank/DDBJ whole genome shotgun (WGS) entry which is preliminary data.</text>
</comment>
<name>A0AA38TSG7_9ASTR</name>
<feature type="transmembrane region" description="Helical" evidence="2">
    <location>
        <begin position="138"/>
        <end position="159"/>
    </location>
</feature>
<dbReference type="PROSITE" id="PS00018">
    <property type="entry name" value="EF_HAND_1"/>
    <property type="match status" value="1"/>
</dbReference>
<gene>
    <name evidence="3" type="ORF">OSB04_001250</name>
</gene>
<proteinExistence type="predicted"/>
<keyword evidence="2" id="KW-0812">Transmembrane</keyword>
<feature type="transmembrane region" description="Helical" evidence="2">
    <location>
        <begin position="205"/>
        <end position="222"/>
    </location>
</feature>
<reference evidence="3" key="1">
    <citation type="submission" date="2023-03" db="EMBL/GenBank/DDBJ databases">
        <title>Chromosome-scale reference genome and RAD-based genetic map of yellow starthistle (Centaurea solstitialis) reveal putative structural variation and QTLs associated with invader traits.</title>
        <authorList>
            <person name="Reatini B."/>
            <person name="Cang F.A."/>
            <person name="Jiang Q."/>
            <person name="Mckibben M.T.W."/>
            <person name="Barker M.S."/>
            <person name="Rieseberg L.H."/>
            <person name="Dlugosch K.M."/>
        </authorList>
    </citation>
    <scope>NUCLEOTIDE SEQUENCE</scope>
    <source>
        <strain evidence="3">CAN-66</strain>
        <tissue evidence="3">Leaf</tissue>
    </source>
</reference>
<keyword evidence="2" id="KW-1133">Transmembrane helix</keyword>
<accession>A0AA38TSG7</accession>
<keyword evidence="4" id="KW-1185">Reference proteome</keyword>
<feature type="region of interest" description="Disordered" evidence="1">
    <location>
        <begin position="1"/>
        <end position="23"/>
    </location>
</feature>
<dbReference type="InterPro" id="IPR018247">
    <property type="entry name" value="EF_Hand_1_Ca_BS"/>
</dbReference>
<evidence type="ECO:0000313" key="3">
    <source>
        <dbReference type="EMBL" id="KAJ9565284.1"/>
    </source>
</evidence>
<sequence length="240" mass="27810">MADTLKRPVKRLEERPPPSPLRRDLSVLDLIDLEPTKMTPRDLEVADLDGDDEVGLAEYILYMLNEMERLRRQDIEPIIEEYKRLDVKTIGLLTSDGGNQASSIEPLKPFYRTIPTPSLDQKRNIIDYFPWRQTSSDLWKVITIFSIYFGAGTTCFYLARHHISGTKTNNILDALFFTLVLTTSLLDIETCLPMALLQFFSPPSFPSWVCVCVKIYSSYYHIMRQNRQKKELSFDKTCDK</sequence>
<dbReference type="EMBL" id="JARYMX010000001">
    <property type="protein sequence ID" value="KAJ9565284.1"/>
    <property type="molecule type" value="Genomic_DNA"/>
</dbReference>
<protein>
    <submittedName>
        <fullName evidence="3">Uncharacterized protein</fullName>
    </submittedName>
</protein>
<dbReference type="AlphaFoldDB" id="A0AA38TSG7"/>
<evidence type="ECO:0000256" key="2">
    <source>
        <dbReference type="SAM" id="Phobius"/>
    </source>
</evidence>